<accession>A0A9P6JW21</accession>
<comment type="caution">
    <text evidence="2">The sequence shown here is derived from an EMBL/GenBank/DDBJ whole genome shotgun (WGS) entry which is preliminary data.</text>
</comment>
<name>A0A9P6JW21_9AGAR</name>
<evidence type="ECO:0000313" key="3">
    <source>
        <dbReference type="Proteomes" id="UP000807306"/>
    </source>
</evidence>
<dbReference type="PROSITE" id="PS50181">
    <property type="entry name" value="FBOX"/>
    <property type="match status" value="1"/>
</dbReference>
<evidence type="ECO:0000313" key="2">
    <source>
        <dbReference type="EMBL" id="KAF9534603.1"/>
    </source>
</evidence>
<dbReference type="EMBL" id="MU157825">
    <property type="protein sequence ID" value="KAF9534603.1"/>
    <property type="molecule type" value="Genomic_DNA"/>
</dbReference>
<dbReference type="SUPFAM" id="SSF81383">
    <property type="entry name" value="F-box domain"/>
    <property type="match status" value="1"/>
</dbReference>
<keyword evidence="3" id="KW-1185">Reference proteome</keyword>
<dbReference type="OrthoDB" id="2823912at2759"/>
<organism evidence="2 3">
    <name type="scientific">Crepidotus variabilis</name>
    <dbReference type="NCBI Taxonomy" id="179855"/>
    <lineage>
        <taxon>Eukaryota</taxon>
        <taxon>Fungi</taxon>
        <taxon>Dikarya</taxon>
        <taxon>Basidiomycota</taxon>
        <taxon>Agaricomycotina</taxon>
        <taxon>Agaricomycetes</taxon>
        <taxon>Agaricomycetidae</taxon>
        <taxon>Agaricales</taxon>
        <taxon>Agaricineae</taxon>
        <taxon>Crepidotaceae</taxon>
        <taxon>Crepidotus</taxon>
    </lineage>
</organism>
<dbReference type="InterPro" id="IPR036047">
    <property type="entry name" value="F-box-like_dom_sf"/>
</dbReference>
<proteinExistence type="predicted"/>
<dbReference type="AlphaFoldDB" id="A0A9P6JW21"/>
<sequence length="731" mass="84805">MSGFEQNDGLSLFAGFDSELFEIDPTEFPFRFLSDDEIPSEYALQLRRDFSWSLNPQWMRGNYVASEVSRQLRIETKGRKPFPDMQVIFRLPTEIVYEIFGHLHPIDLYSWVRTNESFREIFLSHGASSIWRNAFLNNPDTPSCPPQISLPRWTTLLFGPAICDECGYPDGTIDFAFNYRRCDICMGNQYWYQDSLEANETYLSGFPVERAHLWTLVPRSYKENGLSYPANYQHDHEPRYLKMDIDQMAGNVVQMLLDPNKSAENYEEFRSQTVESIEQRMAHAKICNLWAYDIYEALFNRHNDSNPEIVDKYLQKLRNVGYHPLDIEESTEAIRQILFDGRHSMLKFNRKVFREFFPRVSEELRDAKRRRLLAEAEARQRKRVDFVDQVYKTVKRGLDPLDWLSVPFFERVHQKEPMASFIKIDDESLTMPSEDSMLGPMAKFIVDWLEGGKLIFHTLFTESTIFNDMLQDKGSDQNDEIALAVFTCPNDGSVLFGWQDVAKHLNCFGTPSHGDSLDLKFSPSGAEIVSEMISGLSCPLETTSVSEMDSLNPRYICTACPQEGKRGSKGHSALTWKEMVSHILSNDEHPLSSFTLLAEDLRKSVLFHETMYPNPARRSWSCKLCGLFMDAPEKRAQVIDHIKNLHKVQSPKEGRDFFYYPITEQPKRQPYHLGLRPPALYCCAKCPPPTNQRLWRLEQLVAHLKNKHSVKAVREIVDYRKMTLEEPCAKE</sequence>
<gene>
    <name evidence="2" type="ORF">CPB83DRAFT_842593</name>
</gene>
<reference evidence="2" key="1">
    <citation type="submission" date="2020-11" db="EMBL/GenBank/DDBJ databases">
        <authorList>
            <consortium name="DOE Joint Genome Institute"/>
            <person name="Ahrendt S."/>
            <person name="Riley R."/>
            <person name="Andreopoulos W."/>
            <person name="Labutti K."/>
            <person name="Pangilinan J."/>
            <person name="Ruiz-Duenas F.J."/>
            <person name="Barrasa J.M."/>
            <person name="Sanchez-Garcia M."/>
            <person name="Camarero S."/>
            <person name="Miyauchi S."/>
            <person name="Serrano A."/>
            <person name="Linde D."/>
            <person name="Babiker R."/>
            <person name="Drula E."/>
            <person name="Ayuso-Fernandez I."/>
            <person name="Pacheco R."/>
            <person name="Padilla G."/>
            <person name="Ferreira P."/>
            <person name="Barriuso J."/>
            <person name="Kellner H."/>
            <person name="Castanera R."/>
            <person name="Alfaro M."/>
            <person name="Ramirez L."/>
            <person name="Pisabarro A.G."/>
            <person name="Kuo A."/>
            <person name="Tritt A."/>
            <person name="Lipzen A."/>
            <person name="He G."/>
            <person name="Yan M."/>
            <person name="Ng V."/>
            <person name="Cullen D."/>
            <person name="Martin F."/>
            <person name="Rosso M.-N."/>
            <person name="Henrissat B."/>
            <person name="Hibbett D."/>
            <person name="Martinez A.T."/>
            <person name="Grigoriev I.V."/>
        </authorList>
    </citation>
    <scope>NUCLEOTIDE SEQUENCE</scope>
    <source>
        <strain evidence="2">CBS 506.95</strain>
    </source>
</reference>
<dbReference type="InterPro" id="IPR001810">
    <property type="entry name" value="F-box_dom"/>
</dbReference>
<feature type="domain" description="F-box" evidence="1">
    <location>
        <begin position="85"/>
        <end position="134"/>
    </location>
</feature>
<protein>
    <recommendedName>
        <fullName evidence="1">F-box domain-containing protein</fullName>
    </recommendedName>
</protein>
<dbReference type="Proteomes" id="UP000807306">
    <property type="component" value="Unassembled WGS sequence"/>
</dbReference>
<evidence type="ECO:0000259" key="1">
    <source>
        <dbReference type="PROSITE" id="PS50181"/>
    </source>
</evidence>